<dbReference type="RefSeq" id="WP_091818341.1">
    <property type="nucleotide sequence ID" value="NZ_FOCW01000013.1"/>
</dbReference>
<proteinExistence type="inferred from homology"/>
<dbReference type="SUPFAM" id="SSF54001">
    <property type="entry name" value="Cysteine proteinases"/>
    <property type="match status" value="1"/>
</dbReference>
<dbReference type="Gene3D" id="3.90.1720.10">
    <property type="entry name" value="endopeptidase domain like (from Nostoc punctiforme)"/>
    <property type="match status" value="1"/>
</dbReference>
<dbReference type="OrthoDB" id="289937at2"/>
<evidence type="ECO:0000256" key="3">
    <source>
        <dbReference type="ARBA" id="ARBA00022801"/>
    </source>
</evidence>
<dbReference type="InterPro" id="IPR038765">
    <property type="entry name" value="Papain-like_cys_pep_sf"/>
</dbReference>
<evidence type="ECO:0000313" key="7">
    <source>
        <dbReference type="EMBL" id="SEN96027.1"/>
    </source>
</evidence>
<evidence type="ECO:0000256" key="2">
    <source>
        <dbReference type="ARBA" id="ARBA00022670"/>
    </source>
</evidence>
<feature type="compositionally biased region" description="Low complexity" evidence="5">
    <location>
        <begin position="421"/>
        <end position="434"/>
    </location>
</feature>
<dbReference type="AlphaFoldDB" id="A0A1H8KT22"/>
<reference evidence="7 8" key="1">
    <citation type="submission" date="2016-10" db="EMBL/GenBank/DDBJ databases">
        <authorList>
            <person name="de Groot N.N."/>
        </authorList>
    </citation>
    <scope>NUCLEOTIDE SEQUENCE [LARGE SCALE GENOMIC DNA]</scope>
    <source>
        <strain evidence="7 8">DSM 15123</strain>
    </source>
</reference>
<keyword evidence="3" id="KW-0378">Hydrolase</keyword>
<evidence type="ECO:0000313" key="8">
    <source>
        <dbReference type="Proteomes" id="UP000199531"/>
    </source>
</evidence>
<feature type="domain" description="NlpC/P60" evidence="6">
    <location>
        <begin position="212"/>
        <end position="383"/>
    </location>
</feature>
<feature type="compositionally biased region" description="Basic and acidic residues" evidence="5">
    <location>
        <begin position="247"/>
        <end position="258"/>
    </location>
</feature>
<protein>
    <submittedName>
        <fullName evidence="7">NlpC/P60 family protein</fullName>
    </submittedName>
</protein>
<sequence length="593" mass="64306">MANRNYQDYLAALARRESGGQPDPYRAVNRAGYLGKYQMGELALIDAGFYKRDRTNSNDFRGEWTGKHGVHSKEDFLNSPQAQEAAVHAYNRAQWRYIRNEKLDTHIGKQYGDGPMLTASGLLAGAHLVGVGNLQKYLESEGKTVPRDGNKVPITRYMQDLAGYEVPFHRPRQDKAAPTQRGEVSQPVQPSAEEAKQAQAPARLGKSRPAEANPGQAVLDYALKHFSKGYEYGRPDKKFSNRSPNSKTDDSRDGRDLDGDGLKGIDCSALVHKALRGAGFQIPGATITTGALFSKRGGTTPLAEKYFDVLSPGQGRAGQYEPGDILMFANRENNGRHVGIFQGYDAKGRMQFFGSQVTSGPATETIRPGGAWDGNKTIFLGALRPKAEHFRSHKALATRSDIAEDASLRTQSAASETVGHPPAKAAKPATAAAPSGKPINADGAAQDDVTAFLSRKQPSGTGLQSHAPKADAIEVLWNLRYRHMGMDSVPDPVRQLSQKVQCVCQGLDANQNARVTSYLAERAEKAQLPLQAIGEVLRESHGGRDLLHAVHMDRSRVASADINKALQAALEPALSLHQPAQSHVPHLAARPAH</sequence>
<dbReference type="EMBL" id="FOCW01000013">
    <property type="protein sequence ID" value="SEN96027.1"/>
    <property type="molecule type" value="Genomic_DNA"/>
</dbReference>
<evidence type="ECO:0000259" key="6">
    <source>
        <dbReference type="PROSITE" id="PS51935"/>
    </source>
</evidence>
<dbReference type="GO" id="GO:0006508">
    <property type="term" value="P:proteolysis"/>
    <property type="evidence" value="ECO:0007669"/>
    <property type="project" value="UniProtKB-KW"/>
</dbReference>
<accession>A0A1H8KT22</accession>
<keyword evidence="2" id="KW-0645">Protease</keyword>
<dbReference type="STRING" id="1121117.SAMN02745977_02448"/>
<evidence type="ECO:0000256" key="5">
    <source>
        <dbReference type="SAM" id="MobiDB-lite"/>
    </source>
</evidence>
<dbReference type="Pfam" id="PF00877">
    <property type="entry name" value="NLPC_P60"/>
    <property type="match status" value="1"/>
</dbReference>
<feature type="region of interest" description="Disordered" evidence="5">
    <location>
        <begin position="232"/>
        <end position="258"/>
    </location>
</feature>
<organism evidence="7 8">
    <name type="scientific">Brachymonas denitrificans DSM 15123</name>
    <dbReference type="NCBI Taxonomy" id="1121117"/>
    <lineage>
        <taxon>Bacteria</taxon>
        <taxon>Pseudomonadati</taxon>
        <taxon>Pseudomonadota</taxon>
        <taxon>Betaproteobacteria</taxon>
        <taxon>Burkholderiales</taxon>
        <taxon>Comamonadaceae</taxon>
        <taxon>Brachymonas</taxon>
    </lineage>
</organism>
<dbReference type="GO" id="GO:0008234">
    <property type="term" value="F:cysteine-type peptidase activity"/>
    <property type="evidence" value="ECO:0007669"/>
    <property type="project" value="UniProtKB-KW"/>
</dbReference>
<evidence type="ECO:0000256" key="1">
    <source>
        <dbReference type="ARBA" id="ARBA00007074"/>
    </source>
</evidence>
<dbReference type="InterPro" id="IPR000064">
    <property type="entry name" value="NLP_P60_dom"/>
</dbReference>
<comment type="similarity">
    <text evidence="1">Belongs to the peptidase C40 family.</text>
</comment>
<keyword evidence="8" id="KW-1185">Reference proteome</keyword>
<dbReference type="Proteomes" id="UP000199531">
    <property type="component" value="Unassembled WGS sequence"/>
</dbReference>
<feature type="region of interest" description="Disordered" evidence="5">
    <location>
        <begin position="407"/>
        <end position="443"/>
    </location>
</feature>
<evidence type="ECO:0000256" key="4">
    <source>
        <dbReference type="ARBA" id="ARBA00022807"/>
    </source>
</evidence>
<name>A0A1H8KT22_9BURK</name>
<feature type="region of interest" description="Disordered" evidence="5">
    <location>
        <begin position="172"/>
        <end position="213"/>
    </location>
</feature>
<dbReference type="PROSITE" id="PS51935">
    <property type="entry name" value="NLPC_P60"/>
    <property type="match status" value="1"/>
</dbReference>
<gene>
    <name evidence="7" type="ORF">SAMN02745977_02448</name>
</gene>
<keyword evidence="4" id="KW-0788">Thiol protease</keyword>